<evidence type="ECO:0000313" key="1">
    <source>
        <dbReference type="EMBL" id="UTV27289.1"/>
    </source>
</evidence>
<keyword evidence="2" id="KW-1185">Reference proteome</keyword>
<dbReference type="Pfam" id="PF20090">
    <property type="entry name" value="DUF6482"/>
    <property type="match status" value="1"/>
</dbReference>
<reference evidence="1" key="1">
    <citation type="submission" date="2022-07" db="EMBL/GenBank/DDBJ databases">
        <title>Genome sequencing of Photobacterium atrarenae GJH2-4.</title>
        <authorList>
            <person name="Park S.-J."/>
        </authorList>
    </citation>
    <scope>NUCLEOTIDE SEQUENCE</scope>
    <source>
        <strain evidence="1">GJH2-4</strain>
    </source>
</reference>
<proteinExistence type="predicted"/>
<accession>A0ABY5GDG9</accession>
<sequence length="100" mass="11462">MKLSQLKHWLKADGGKVPTCILTSYAGCSDYLMEVEFKNQLEPLKHENDEMIRFQSIEQVKELLRPLGITSVVLRVTDPYDEFSPDGQLSDCREDMVISL</sequence>
<dbReference type="Proteomes" id="UP001057998">
    <property type="component" value="Chromosome 1"/>
</dbReference>
<dbReference type="EMBL" id="CP101508">
    <property type="protein sequence ID" value="UTV27289.1"/>
    <property type="molecule type" value="Genomic_DNA"/>
</dbReference>
<dbReference type="RefSeq" id="WP_255388503.1">
    <property type="nucleotide sequence ID" value="NZ_CP101508.1"/>
</dbReference>
<protein>
    <submittedName>
        <fullName evidence="1">DUF6482 family protein</fullName>
    </submittedName>
</protein>
<name>A0ABY5GDG9_9GAMM</name>
<organism evidence="1 2">
    <name type="scientific">Photobacterium atrarenae</name>
    <dbReference type="NCBI Taxonomy" id="865757"/>
    <lineage>
        <taxon>Bacteria</taxon>
        <taxon>Pseudomonadati</taxon>
        <taxon>Pseudomonadota</taxon>
        <taxon>Gammaproteobacteria</taxon>
        <taxon>Vibrionales</taxon>
        <taxon>Vibrionaceae</taxon>
        <taxon>Photobacterium</taxon>
    </lineage>
</organism>
<gene>
    <name evidence="1" type="ORF">NNL38_13275</name>
</gene>
<dbReference type="InterPro" id="IPR045508">
    <property type="entry name" value="DUF6482"/>
</dbReference>
<evidence type="ECO:0000313" key="2">
    <source>
        <dbReference type="Proteomes" id="UP001057998"/>
    </source>
</evidence>